<proteinExistence type="predicted"/>
<sequence>MKEQLPEVILFQADEKARGYEYQLPPNKQLPKTIKVKSFDYDLADFLKKFTLVGGRPSQNSVYFLHPYKNNIYVSDNLDASYFLKEKIHLFKKVGQLLGAKSIKTKVKESQSEVNTFAGKIEALYKLIKGSGEIKSETTKIDKTSLEISDTYELQDNFDLNKNIDNLRKLIRENNLNHELELISLIDARDSRTSGTKISKRHVNSELSSEYNHLLETSMAIQNPVFDVSAKFNKHTNRLNVLSIDITYEF</sequence>
<gene>
    <name evidence="1" type="ORF">H0S70_13055</name>
</gene>
<dbReference type="RefSeq" id="WP_188321092.1">
    <property type="nucleotide sequence ID" value="NZ_CP060203.1"/>
</dbReference>
<organism evidence="1 2">
    <name type="scientific">Chryseobacterium manosquense</name>
    <dbReference type="NCBI Taxonomy" id="2754694"/>
    <lineage>
        <taxon>Bacteria</taxon>
        <taxon>Pseudomonadati</taxon>
        <taxon>Bacteroidota</taxon>
        <taxon>Flavobacteriia</taxon>
        <taxon>Flavobacteriales</taxon>
        <taxon>Weeksellaceae</taxon>
        <taxon>Chryseobacterium group</taxon>
        <taxon>Chryseobacterium</taxon>
    </lineage>
</organism>
<accession>A0A7H1DW80</accession>
<evidence type="ECO:0000313" key="1">
    <source>
        <dbReference type="EMBL" id="QNS41238.1"/>
    </source>
</evidence>
<keyword evidence="2" id="KW-1185">Reference proteome</keyword>
<dbReference type="AlphaFoldDB" id="A0A7H1DW80"/>
<name>A0A7H1DW80_9FLAO</name>
<dbReference type="Proteomes" id="UP000516438">
    <property type="component" value="Chromosome"/>
</dbReference>
<dbReference type="EMBL" id="CP060203">
    <property type="protein sequence ID" value="QNS41238.1"/>
    <property type="molecule type" value="Genomic_DNA"/>
</dbReference>
<reference evidence="1 2" key="1">
    <citation type="submission" date="2020-07" db="EMBL/GenBank/DDBJ databases">
        <title>Complete genome and description of Chryseobacterium manosquense strain Marseille-Q2069 sp. nov.</title>
        <authorList>
            <person name="Boxberger M."/>
        </authorList>
    </citation>
    <scope>NUCLEOTIDE SEQUENCE [LARGE SCALE GENOMIC DNA]</scope>
    <source>
        <strain evidence="1 2">Marseille-Q2069</strain>
    </source>
</reference>
<dbReference type="KEGG" id="cmaq:H0S70_13055"/>
<protein>
    <submittedName>
        <fullName evidence="1">Uncharacterized protein</fullName>
    </submittedName>
</protein>
<evidence type="ECO:0000313" key="2">
    <source>
        <dbReference type="Proteomes" id="UP000516438"/>
    </source>
</evidence>